<gene>
    <name evidence="2" type="ORF">CCAM_LOCUS22746</name>
</gene>
<dbReference type="PANTHER" id="PTHR46207">
    <property type="entry name" value="PROTEIN RCC2"/>
    <property type="match status" value="1"/>
</dbReference>
<dbReference type="Pfam" id="PF00415">
    <property type="entry name" value="RCC1"/>
    <property type="match status" value="1"/>
</dbReference>
<dbReference type="InterPro" id="IPR028641">
    <property type="entry name" value="RCC2"/>
</dbReference>
<name>A0A484LWQ5_9ASTE</name>
<dbReference type="PROSITE" id="PS50012">
    <property type="entry name" value="RCC1_3"/>
    <property type="match status" value="1"/>
</dbReference>
<dbReference type="SUPFAM" id="SSF50985">
    <property type="entry name" value="RCC1/BLIP-II"/>
    <property type="match status" value="1"/>
</dbReference>
<dbReference type="PANTHER" id="PTHR46207:SF1">
    <property type="entry name" value="PROTEIN RCC2"/>
    <property type="match status" value="1"/>
</dbReference>
<dbReference type="GO" id="GO:0016020">
    <property type="term" value="C:membrane"/>
    <property type="evidence" value="ECO:0007669"/>
    <property type="project" value="TreeGrafter"/>
</dbReference>
<sequence length="93" mass="10377">MGTTMRTERRLVEICFCVAVDSNGHVYTWGFGGYVRLGHREKKDEWAPRRVDGISRQNVLPPDVVILAGSVNSSCIAGGGQLYVWGKNKEHWG</sequence>
<evidence type="ECO:0000313" key="3">
    <source>
        <dbReference type="Proteomes" id="UP000595140"/>
    </source>
</evidence>
<proteinExistence type="predicted"/>
<dbReference type="GO" id="GO:0031267">
    <property type="term" value="F:small GTPase binding"/>
    <property type="evidence" value="ECO:0007669"/>
    <property type="project" value="TreeGrafter"/>
</dbReference>
<organism evidence="2 3">
    <name type="scientific">Cuscuta campestris</name>
    <dbReference type="NCBI Taxonomy" id="132261"/>
    <lineage>
        <taxon>Eukaryota</taxon>
        <taxon>Viridiplantae</taxon>
        <taxon>Streptophyta</taxon>
        <taxon>Embryophyta</taxon>
        <taxon>Tracheophyta</taxon>
        <taxon>Spermatophyta</taxon>
        <taxon>Magnoliopsida</taxon>
        <taxon>eudicotyledons</taxon>
        <taxon>Gunneridae</taxon>
        <taxon>Pentapetalae</taxon>
        <taxon>asterids</taxon>
        <taxon>lamiids</taxon>
        <taxon>Solanales</taxon>
        <taxon>Convolvulaceae</taxon>
        <taxon>Cuscuteae</taxon>
        <taxon>Cuscuta</taxon>
        <taxon>Cuscuta subgen. Grammica</taxon>
        <taxon>Cuscuta sect. Cleistogrammica</taxon>
    </lineage>
</organism>
<protein>
    <recommendedName>
        <fullName evidence="4">Regulator of chromosome condensation 1/beta-lactamase-inhibitor protein II</fullName>
    </recommendedName>
</protein>
<evidence type="ECO:0008006" key="4">
    <source>
        <dbReference type="Google" id="ProtNLM"/>
    </source>
</evidence>
<reference evidence="2 3" key="1">
    <citation type="submission" date="2018-04" db="EMBL/GenBank/DDBJ databases">
        <authorList>
            <person name="Vogel A."/>
        </authorList>
    </citation>
    <scope>NUCLEOTIDE SEQUENCE [LARGE SCALE GENOMIC DNA]</scope>
</reference>
<dbReference type="AlphaFoldDB" id="A0A484LWQ5"/>
<dbReference type="OrthoDB" id="1713107at2759"/>
<accession>A0A484LWQ5</accession>
<dbReference type="InterPro" id="IPR000408">
    <property type="entry name" value="Reg_chr_condens"/>
</dbReference>
<keyword evidence="3" id="KW-1185">Reference proteome</keyword>
<dbReference type="Proteomes" id="UP000595140">
    <property type="component" value="Unassembled WGS sequence"/>
</dbReference>
<evidence type="ECO:0000256" key="1">
    <source>
        <dbReference type="PROSITE-ProRule" id="PRU00235"/>
    </source>
</evidence>
<feature type="repeat" description="RCC1" evidence="1">
    <location>
        <begin position="24"/>
        <end position="79"/>
    </location>
</feature>
<dbReference type="Gene3D" id="2.130.10.30">
    <property type="entry name" value="Regulator of chromosome condensation 1/beta-lactamase-inhibitor protein II"/>
    <property type="match status" value="1"/>
</dbReference>
<dbReference type="EMBL" id="OOIL02002238">
    <property type="protein sequence ID" value="VFQ80970.1"/>
    <property type="molecule type" value="Genomic_DNA"/>
</dbReference>
<dbReference type="InterPro" id="IPR009091">
    <property type="entry name" value="RCC1/BLIP-II"/>
</dbReference>
<evidence type="ECO:0000313" key="2">
    <source>
        <dbReference type="EMBL" id="VFQ80970.1"/>
    </source>
</evidence>